<comment type="caution">
    <text evidence="2">The sequence shown here is derived from an EMBL/GenBank/DDBJ whole genome shotgun (WGS) entry which is preliminary data.</text>
</comment>
<evidence type="ECO:0000313" key="3">
    <source>
        <dbReference type="Proteomes" id="UP001195914"/>
    </source>
</evidence>
<feature type="transmembrane region" description="Helical" evidence="1">
    <location>
        <begin position="542"/>
        <end position="566"/>
    </location>
</feature>
<keyword evidence="1" id="KW-0812">Transmembrane</keyword>
<dbReference type="AlphaFoldDB" id="A0AAD9GAF2"/>
<accession>A0AAD9GAF2</accession>
<dbReference type="InterPro" id="IPR001611">
    <property type="entry name" value="Leu-rich_rpt"/>
</dbReference>
<keyword evidence="3" id="KW-1185">Reference proteome</keyword>
<keyword evidence="1" id="KW-0472">Membrane</keyword>
<dbReference type="PROSITE" id="PS51450">
    <property type="entry name" value="LRR"/>
    <property type="match status" value="1"/>
</dbReference>
<reference evidence="2" key="1">
    <citation type="journal article" date="2014" name="Nucleic Acids Res.">
        <title>The evolutionary dynamics of variant antigen genes in Babesia reveal a history of genomic innovation underlying host-parasite interaction.</title>
        <authorList>
            <person name="Jackson A.P."/>
            <person name="Otto T.D."/>
            <person name="Darby A."/>
            <person name="Ramaprasad A."/>
            <person name="Xia D."/>
            <person name="Echaide I.E."/>
            <person name="Farber M."/>
            <person name="Gahlot S."/>
            <person name="Gamble J."/>
            <person name="Gupta D."/>
            <person name="Gupta Y."/>
            <person name="Jackson L."/>
            <person name="Malandrin L."/>
            <person name="Malas T.B."/>
            <person name="Moussa E."/>
            <person name="Nair M."/>
            <person name="Reid A.J."/>
            <person name="Sanders M."/>
            <person name="Sharma J."/>
            <person name="Tracey A."/>
            <person name="Quail M.A."/>
            <person name="Weir W."/>
            <person name="Wastling J.M."/>
            <person name="Hall N."/>
            <person name="Willadsen P."/>
            <person name="Lingelbach K."/>
            <person name="Shiels B."/>
            <person name="Tait A."/>
            <person name="Berriman M."/>
            <person name="Allred D.R."/>
            <person name="Pain A."/>
        </authorList>
    </citation>
    <scope>NUCLEOTIDE SEQUENCE</scope>
    <source>
        <strain evidence="2">1802A</strain>
    </source>
</reference>
<protein>
    <submittedName>
        <fullName evidence="2">Uncharacterized protein</fullName>
    </submittedName>
</protein>
<organism evidence="2 3">
    <name type="scientific">Babesia divergens</name>
    <dbReference type="NCBI Taxonomy" id="32595"/>
    <lineage>
        <taxon>Eukaryota</taxon>
        <taxon>Sar</taxon>
        <taxon>Alveolata</taxon>
        <taxon>Apicomplexa</taxon>
        <taxon>Aconoidasida</taxon>
        <taxon>Piroplasmida</taxon>
        <taxon>Babesiidae</taxon>
        <taxon>Babesia</taxon>
    </lineage>
</organism>
<evidence type="ECO:0000256" key="1">
    <source>
        <dbReference type="SAM" id="Phobius"/>
    </source>
</evidence>
<proteinExistence type="predicted"/>
<dbReference type="EMBL" id="JAHBMH010000062">
    <property type="protein sequence ID" value="KAK1934757.1"/>
    <property type="molecule type" value="Genomic_DNA"/>
</dbReference>
<gene>
    <name evidence="2" type="ORF">X943_001001</name>
</gene>
<reference evidence="2" key="2">
    <citation type="submission" date="2021-05" db="EMBL/GenBank/DDBJ databases">
        <authorList>
            <person name="Pain A."/>
        </authorList>
    </citation>
    <scope>NUCLEOTIDE SEQUENCE</scope>
    <source>
        <strain evidence="2">1802A</strain>
    </source>
</reference>
<evidence type="ECO:0000313" key="2">
    <source>
        <dbReference type="EMBL" id="KAK1934757.1"/>
    </source>
</evidence>
<dbReference type="Proteomes" id="UP001195914">
    <property type="component" value="Unassembled WGS sequence"/>
</dbReference>
<name>A0AAD9GAF2_BABDI</name>
<keyword evidence="1" id="KW-1133">Transmembrane helix</keyword>
<sequence>MRCLFHLHLPCDPRFFTISKRWIRHWSKKRHPRSTHHSIGEPDSPLYRQVVPGDLLANQRRLPNRKLRPREYRLSICSNGMFRYRAPYPPNVNITLPPFPRSVAGVQSDRQKMGHIHFPQQYKGIKYVTLKRLVLYPRGPGAYTFDIDPKLIKPVSYSRLIHDDTMRVTMDIVGYWESPLSPTLKASSRILPDESITGENNSTSVCLLCYQVLEKLMDINAIYCRRDFIISNLCQFSIDEILWLCYTLTRHVTQYSTWFHVNCNDFNVLLMSCHRFLLESINHMTVEQLNSSLVIFDSLSPRYPIFGFACTPLQQCIIRRATELCRDEGLMAEQRTTQRNDKISDSAVRQLPTLIQRIYRRIHPYFEAVNGKFRECRSNVCHLITAAAMIQRQAAKVDSFPVEQFNYVCSTLKNLIRTPEVFSLDSLLRLIPLLHANINISPEAVRLDIDEVHALTVKLKDLALDTYIVLPYSDGDAPLPIDVEQCVTKMLSTTLERPCLDSLASCLAALEDKGLLNKHISMLFIPYILNKLRDGGNELDSVVALLLPTSVLGLYGFPFWVLYLSVLNNWMLDRKRHDIERLIVLCNSLTHFLKHIIHEMLGGHNQFADADEASLQQNSSKDGNRLPSSELHYLVWLGNLNDILLVNATDMEGLESASSLQTLIARRFHIEITSIGLSNNIITSINGLKSLVADVIKAKKSQVRACSTKWKEMPLDESHNNLSDPPPCAMQSHDVSLDDRMVVLNRAFISLEVYIGTFVGLLKDTV</sequence>